<feature type="signal peptide" evidence="1">
    <location>
        <begin position="1"/>
        <end position="18"/>
    </location>
</feature>
<feature type="chain" id="PRO_5014153178" description="Secreted protein" evidence="1">
    <location>
        <begin position="19"/>
        <end position="90"/>
    </location>
</feature>
<dbReference type="EMBL" id="KZ559119">
    <property type="protein sequence ID" value="PLB41913.1"/>
    <property type="molecule type" value="Genomic_DNA"/>
</dbReference>
<dbReference type="Proteomes" id="UP000234585">
    <property type="component" value="Unassembled WGS sequence"/>
</dbReference>
<evidence type="ECO:0008006" key="4">
    <source>
        <dbReference type="Google" id="ProtNLM"/>
    </source>
</evidence>
<keyword evidence="3" id="KW-1185">Reference proteome</keyword>
<dbReference type="AlphaFoldDB" id="A0A2I2FMQ2"/>
<proteinExistence type="predicted"/>
<accession>A0A2I2FMQ2</accession>
<sequence>MGAYTVVLISSFSLPSLCARSRGPVSYVQYGVWYIEGILLRQMCLGQGWTTAHGQEVPLCGYRPYDGWWIFWVFCRLAAHYWSLHFSILI</sequence>
<dbReference type="RefSeq" id="XP_024675925.1">
    <property type="nucleotide sequence ID" value="XM_024819008.1"/>
</dbReference>
<reference evidence="2 3" key="1">
    <citation type="submission" date="2017-12" db="EMBL/GenBank/DDBJ databases">
        <authorList>
            <consortium name="DOE Joint Genome Institute"/>
            <person name="Haridas S."/>
            <person name="Kjaerbolling I."/>
            <person name="Vesth T.C."/>
            <person name="Frisvad J.C."/>
            <person name="Nybo J.L."/>
            <person name="Theobald S."/>
            <person name="Kuo A."/>
            <person name="Bowyer P."/>
            <person name="Matsuda Y."/>
            <person name="Mondo S."/>
            <person name="Lyhne E.K."/>
            <person name="Kogle M.E."/>
            <person name="Clum A."/>
            <person name="Lipzen A."/>
            <person name="Salamov A."/>
            <person name="Ngan C.Y."/>
            <person name="Daum C."/>
            <person name="Chiniquy J."/>
            <person name="Barry K."/>
            <person name="LaButti K."/>
            <person name="Simmons B.A."/>
            <person name="Magnuson J.K."/>
            <person name="Mortensen U.H."/>
            <person name="Larsen T.O."/>
            <person name="Grigoriev I.V."/>
            <person name="Baker S.E."/>
            <person name="Andersen M.R."/>
            <person name="Nordberg H.P."/>
            <person name="Cantor M.N."/>
            <person name="Hua S.X."/>
        </authorList>
    </citation>
    <scope>NUCLEOTIDE SEQUENCE [LARGE SCALE GENOMIC DNA]</scope>
    <source>
        <strain evidence="2 3">CBS 102.13</strain>
    </source>
</reference>
<organism evidence="2 3">
    <name type="scientific">Aspergillus candidus</name>
    <dbReference type="NCBI Taxonomy" id="41067"/>
    <lineage>
        <taxon>Eukaryota</taxon>
        <taxon>Fungi</taxon>
        <taxon>Dikarya</taxon>
        <taxon>Ascomycota</taxon>
        <taxon>Pezizomycotina</taxon>
        <taxon>Eurotiomycetes</taxon>
        <taxon>Eurotiomycetidae</taxon>
        <taxon>Eurotiales</taxon>
        <taxon>Aspergillaceae</taxon>
        <taxon>Aspergillus</taxon>
        <taxon>Aspergillus subgen. Circumdati</taxon>
    </lineage>
</organism>
<gene>
    <name evidence="2" type="ORF">BDW47DRAFT_42772</name>
</gene>
<dbReference type="GeneID" id="36526168"/>
<protein>
    <recommendedName>
        <fullName evidence="4">Secreted protein</fullName>
    </recommendedName>
</protein>
<evidence type="ECO:0000256" key="1">
    <source>
        <dbReference type="SAM" id="SignalP"/>
    </source>
</evidence>
<evidence type="ECO:0000313" key="3">
    <source>
        <dbReference type="Proteomes" id="UP000234585"/>
    </source>
</evidence>
<keyword evidence="1" id="KW-0732">Signal</keyword>
<evidence type="ECO:0000313" key="2">
    <source>
        <dbReference type="EMBL" id="PLB41913.1"/>
    </source>
</evidence>
<name>A0A2I2FMQ2_ASPCN</name>